<dbReference type="EMBL" id="GEBQ01011016">
    <property type="protein sequence ID" value="JAT28961.1"/>
    <property type="molecule type" value="Transcribed_RNA"/>
</dbReference>
<proteinExistence type="predicted"/>
<evidence type="ECO:0000313" key="1">
    <source>
        <dbReference type="EMBL" id="JAT28961.1"/>
    </source>
</evidence>
<dbReference type="AlphaFoldDB" id="A0A1B6LZ46"/>
<protein>
    <submittedName>
        <fullName evidence="1">Uncharacterized protein</fullName>
    </submittedName>
</protein>
<sequence length="133" mass="15035">MRYGLAVWGGSSAGNLNKVLVLQKKAIRILELQQSCRQAFQALSIMTITALYIQEVILHAHRLNFQTGKDFHSYNTRHATNFVLPPHRTAIFEEKPSYIGRKLWNALPETIKGLKGSALEGRLHNLLVNQLSI</sequence>
<reference evidence="1" key="1">
    <citation type="submission" date="2015-11" db="EMBL/GenBank/DDBJ databases">
        <title>De novo transcriptome assembly of four potential Pierce s Disease insect vectors from Arizona vineyards.</title>
        <authorList>
            <person name="Tassone E.E."/>
        </authorList>
    </citation>
    <scope>NUCLEOTIDE SEQUENCE</scope>
</reference>
<name>A0A1B6LZ46_9HEMI</name>
<organism evidence="1">
    <name type="scientific">Graphocephala atropunctata</name>
    <dbReference type="NCBI Taxonomy" id="36148"/>
    <lineage>
        <taxon>Eukaryota</taxon>
        <taxon>Metazoa</taxon>
        <taxon>Ecdysozoa</taxon>
        <taxon>Arthropoda</taxon>
        <taxon>Hexapoda</taxon>
        <taxon>Insecta</taxon>
        <taxon>Pterygota</taxon>
        <taxon>Neoptera</taxon>
        <taxon>Paraneoptera</taxon>
        <taxon>Hemiptera</taxon>
        <taxon>Auchenorrhyncha</taxon>
        <taxon>Membracoidea</taxon>
        <taxon>Cicadellidae</taxon>
        <taxon>Cicadellinae</taxon>
        <taxon>Cicadellini</taxon>
        <taxon>Graphocephala</taxon>
    </lineage>
</organism>
<gene>
    <name evidence="1" type="ORF">g.30633</name>
</gene>
<accession>A0A1B6LZ46</accession>